<feature type="compositionally biased region" description="Polar residues" evidence="1">
    <location>
        <begin position="1"/>
        <end position="17"/>
    </location>
</feature>
<reference evidence="3" key="2">
    <citation type="submission" date="2010-03" db="EMBL/GenBank/DDBJ databases">
        <title>The genome sequence of Coccidioides posadasii strain Silveira.</title>
        <authorList>
            <consortium name="The Broad Institute Genome Sequencing Center for Infectious Disease"/>
            <person name="Neafsey D."/>
            <person name="Orbach M."/>
            <person name="Henn M.R."/>
            <person name="Cole G.T."/>
            <person name="Galgiani J."/>
            <person name="Gardner M.J."/>
            <person name="Kirkland T.N."/>
            <person name="Taylor J.W."/>
            <person name="Young S.K."/>
            <person name="Zeng Q."/>
            <person name="Koehrsen M."/>
            <person name="Alvarado L."/>
            <person name="Berlin A."/>
            <person name="Borenstein D."/>
            <person name="Chapman S.B."/>
            <person name="Chen Z."/>
            <person name="Engels R."/>
            <person name="Freedman E."/>
            <person name="Gellesch M."/>
            <person name="Goldberg J."/>
            <person name="Griggs A."/>
            <person name="Gujja S."/>
            <person name="Heilman E."/>
            <person name="Heiman D."/>
            <person name="Howarth C."/>
            <person name="Jen D."/>
            <person name="Larson L."/>
            <person name="Mehta T."/>
            <person name="Neiman D."/>
            <person name="Park D."/>
            <person name="Pearson M."/>
            <person name="Richards J."/>
            <person name="Roberts A."/>
            <person name="Saif S."/>
            <person name="Shea T."/>
            <person name="Shenoy N."/>
            <person name="Sisk P."/>
            <person name="Stolte C."/>
            <person name="Sykes S."/>
            <person name="Walk T."/>
            <person name="White J."/>
            <person name="Yandava C."/>
            <person name="Haas B."/>
            <person name="Nusbaum C."/>
            <person name="Birren B."/>
        </authorList>
    </citation>
    <scope>NUCLEOTIDE SEQUENCE [LARGE SCALE GENOMIC DNA]</scope>
    <source>
        <strain evidence="3">RMSCC 757 / Silveira</strain>
    </source>
</reference>
<keyword evidence="3" id="KW-1185">Reference proteome</keyword>
<evidence type="ECO:0000256" key="1">
    <source>
        <dbReference type="SAM" id="MobiDB-lite"/>
    </source>
</evidence>
<dbReference type="OrthoDB" id="4227485at2759"/>
<dbReference type="AlphaFoldDB" id="E9DJV6"/>
<name>E9DJV6_COCPS</name>
<dbReference type="EMBL" id="GL636525">
    <property type="protein sequence ID" value="EFW13294.1"/>
    <property type="molecule type" value="Genomic_DNA"/>
</dbReference>
<evidence type="ECO:0000313" key="2">
    <source>
        <dbReference type="EMBL" id="EFW13294.1"/>
    </source>
</evidence>
<dbReference type="VEuPathDB" id="FungiDB:CPSG_10105"/>
<dbReference type="STRING" id="443226.E9DJV6"/>
<proteinExistence type="predicted"/>
<dbReference type="HOGENOM" id="CLU_1390104_0_0_1"/>
<feature type="region of interest" description="Disordered" evidence="1">
    <location>
        <begin position="1"/>
        <end position="44"/>
    </location>
</feature>
<reference evidence="3" key="1">
    <citation type="journal article" date="2010" name="Genome Res.">
        <title>Population genomic sequencing of Coccidioides fungi reveals recent hybridization and transposon control.</title>
        <authorList>
            <person name="Neafsey D.E."/>
            <person name="Barker B.M."/>
            <person name="Sharpton T.J."/>
            <person name="Stajich J.E."/>
            <person name="Park D.J."/>
            <person name="Whiston E."/>
            <person name="Hung C.-Y."/>
            <person name="McMahan C."/>
            <person name="White J."/>
            <person name="Sykes S."/>
            <person name="Heiman D."/>
            <person name="Young S."/>
            <person name="Zeng Q."/>
            <person name="Abouelleil A."/>
            <person name="Aftuck L."/>
            <person name="Bessette D."/>
            <person name="Brown A."/>
            <person name="FitzGerald M."/>
            <person name="Lui A."/>
            <person name="Macdonald J.P."/>
            <person name="Priest M."/>
            <person name="Orbach M.J."/>
            <person name="Galgiani J.N."/>
            <person name="Kirkland T.N."/>
            <person name="Cole G.T."/>
            <person name="Birren B.W."/>
            <person name="Henn M.R."/>
            <person name="Taylor J.W."/>
            <person name="Rounsley S.D."/>
        </authorList>
    </citation>
    <scope>NUCLEOTIDE SEQUENCE [LARGE SCALE GENOMIC DNA]</scope>
    <source>
        <strain evidence="3">RMSCC 757 / Silveira</strain>
    </source>
</reference>
<gene>
    <name evidence="2" type="ORF">CPSG_10105</name>
</gene>
<evidence type="ECO:0000313" key="3">
    <source>
        <dbReference type="Proteomes" id="UP000002497"/>
    </source>
</evidence>
<protein>
    <submittedName>
        <fullName evidence="2">Uncharacterized protein</fullName>
    </submittedName>
</protein>
<accession>E9DJV6</accession>
<sequence>MVATEQPQRNPYQSQEQRSQKPWFKKQEPATTESGIEQRHTAPQLGGAIAVPEASRDVVVQSTRKLLTPHIVARPPKISLVQRPPPREAGAKTMTIIFKARNERGEWERVHEVGVDPFNPSEVERVAKKDARNRHATFYDKNMRSITPARCFDAAVEDGTNTIFMVFEEKMAINEKMVASVSQALDSERKRRNKRR</sequence>
<dbReference type="Proteomes" id="UP000002497">
    <property type="component" value="Unassembled WGS sequence"/>
</dbReference>
<organism evidence="3">
    <name type="scientific">Coccidioides posadasii (strain RMSCC 757 / Silveira)</name>
    <name type="common">Valley fever fungus</name>
    <dbReference type="NCBI Taxonomy" id="443226"/>
    <lineage>
        <taxon>Eukaryota</taxon>
        <taxon>Fungi</taxon>
        <taxon>Dikarya</taxon>
        <taxon>Ascomycota</taxon>
        <taxon>Pezizomycotina</taxon>
        <taxon>Eurotiomycetes</taxon>
        <taxon>Eurotiomycetidae</taxon>
        <taxon>Onygenales</taxon>
        <taxon>Onygenaceae</taxon>
        <taxon>Coccidioides</taxon>
    </lineage>
</organism>
<dbReference type="VEuPathDB" id="FungiDB:D8B26_005416"/>